<dbReference type="Gene3D" id="2.60.120.10">
    <property type="entry name" value="Jelly Rolls"/>
    <property type="match status" value="1"/>
</dbReference>
<keyword evidence="1" id="KW-0805">Transcription regulation</keyword>
<reference evidence="5" key="1">
    <citation type="submission" date="2020-12" db="EMBL/GenBank/DDBJ databases">
        <title>Taurinivorans muris gen. nov., sp. nov., fundamental and realized metabolic niche of a ubiquitous sulfidogenic bacterium in the murine intestine.</title>
        <authorList>
            <person name="Ye H."/>
            <person name="Hanson B.T."/>
            <person name="Loy A."/>
        </authorList>
    </citation>
    <scope>NUCLEOTIDE SEQUENCE</scope>
    <source>
        <strain evidence="5">LT0009</strain>
    </source>
</reference>
<dbReference type="SUPFAM" id="SSF51206">
    <property type="entry name" value="cAMP-binding domain-like"/>
    <property type="match status" value="1"/>
</dbReference>
<evidence type="ECO:0000313" key="5">
    <source>
        <dbReference type="EMBL" id="UWX05189.1"/>
    </source>
</evidence>
<keyword evidence="2" id="KW-0238">DNA-binding</keyword>
<proteinExistence type="predicted"/>
<dbReference type="InterPro" id="IPR000595">
    <property type="entry name" value="cNMP-bd_dom"/>
</dbReference>
<dbReference type="InterPro" id="IPR014710">
    <property type="entry name" value="RmlC-like_jellyroll"/>
</dbReference>
<name>A0ABY5XZ65_9BACT</name>
<protein>
    <submittedName>
        <fullName evidence="5">Crp/Fnr family transcriptional regulator</fullName>
    </submittedName>
</protein>
<evidence type="ECO:0000256" key="3">
    <source>
        <dbReference type="ARBA" id="ARBA00023163"/>
    </source>
</evidence>
<dbReference type="InterPro" id="IPR018490">
    <property type="entry name" value="cNMP-bd_dom_sf"/>
</dbReference>
<feature type="domain" description="Cyclic nucleotide-binding" evidence="4">
    <location>
        <begin position="27"/>
        <end position="81"/>
    </location>
</feature>
<keyword evidence="6" id="KW-1185">Reference proteome</keyword>
<dbReference type="Pfam" id="PF13545">
    <property type="entry name" value="HTH_Crp_2"/>
    <property type="match status" value="1"/>
</dbReference>
<evidence type="ECO:0000256" key="2">
    <source>
        <dbReference type="ARBA" id="ARBA00023125"/>
    </source>
</evidence>
<evidence type="ECO:0000256" key="1">
    <source>
        <dbReference type="ARBA" id="ARBA00023015"/>
    </source>
</evidence>
<dbReference type="EMBL" id="CP065938">
    <property type="protein sequence ID" value="UWX05189.1"/>
    <property type="molecule type" value="Genomic_DNA"/>
</dbReference>
<dbReference type="SUPFAM" id="SSF46785">
    <property type="entry name" value="Winged helix' DNA-binding domain"/>
    <property type="match status" value="1"/>
</dbReference>
<evidence type="ECO:0000313" key="6">
    <source>
        <dbReference type="Proteomes" id="UP001058120"/>
    </source>
</evidence>
<dbReference type="Proteomes" id="UP001058120">
    <property type="component" value="Chromosome"/>
</dbReference>
<sequence length="226" mass="25426">MYENPLFSQFAIPAITGTCTIIKEFFLQGKRLVLPAGSILSLDGKMRNSIFYIEQGEMQVVFNNAEGQQRTVIRFGEGGIFNIAPAALEQDASGEFQALRMTILYYMPADEILNEETIQEYPEVALVLIRHLSRLVLIYHTLLTDLQVSSFFTRFCRYLFSLHLQHGCMAFPLGTTQDELAAILGVHRATLARAIRKSRSLGMIGKFNSRTIEILDLNLLQSLAVS</sequence>
<dbReference type="PROSITE" id="PS50042">
    <property type="entry name" value="CNMP_BINDING_3"/>
    <property type="match status" value="1"/>
</dbReference>
<organism evidence="5 6">
    <name type="scientific">Taurinivorans muris</name>
    <dbReference type="NCBI Taxonomy" id="2787751"/>
    <lineage>
        <taxon>Bacteria</taxon>
        <taxon>Pseudomonadati</taxon>
        <taxon>Thermodesulfobacteriota</taxon>
        <taxon>Desulfovibrionia</taxon>
        <taxon>Desulfovibrionales</taxon>
        <taxon>Desulfovibrionaceae</taxon>
        <taxon>Taurinivorans</taxon>
    </lineage>
</organism>
<dbReference type="InterPro" id="IPR012318">
    <property type="entry name" value="HTH_CRP"/>
</dbReference>
<dbReference type="RefSeq" id="WP_334314754.1">
    <property type="nucleotide sequence ID" value="NZ_CP065938.1"/>
</dbReference>
<dbReference type="Pfam" id="PF00027">
    <property type="entry name" value="cNMP_binding"/>
    <property type="match status" value="1"/>
</dbReference>
<gene>
    <name evidence="5" type="ORF">JBF11_06890</name>
</gene>
<evidence type="ECO:0000259" key="4">
    <source>
        <dbReference type="PROSITE" id="PS50042"/>
    </source>
</evidence>
<accession>A0ABY5XZ65</accession>
<dbReference type="InterPro" id="IPR036390">
    <property type="entry name" value="WH_DNA-bd_sf"/>
</dbReference>
<keyword evidence="3" id="KW-0804">Transcription</keyword>